<reference evidence="3 4" key="1">
    <citation type="submission" date="2017-07" db="EMBL/GenBank/DDBJ databases">
        <title>Draft whole genome sequences of clinical Proprionibacteriaceae strains.</title>
        <authorList>
            <person name="Bernier A.-M."/>
            <person name="Bernard K."/>
            <person name="Domingo M.-C."/>
        </authorList>
    </citation>
    <scope>NUCLEOTIDE SEQUENCE [LARGE SCALE GENOMIC DNA]</scope>
    <source>
        <strain evidence="3 4">NML 030167</strain>
    </source>
</reference>
<evidence type="ECO:0000313" key="4">
    <source>
        <dbReference type="Proteomes" id="UP000215896"/>
    </source>
</evidence>
<feature type="compositionally biased region" description="Basic and acidic residues" evidence="1">
    <location>
        <begin position="17"/>
        <end position="32"/>
    </location>
</feature>
<proteinExistence type="predicted"/>
<keyword evidence="4" id="KW-1185">Reference proteome</keyword>
<comment type="caution">
    <text evidence="3">The sequence shown here is derived from an EMBL/GenBank/DDBJ whole genome shotgun (WGS) entry which is preliminary data.</text>
</comment>
<sequence>MSTPLGPRPGSLPPIHLDPEPLDRGWRPPRRGDQRWSASQKLLVVVAVLLLAFGVILTAGGFAKRGDRAKTYAAGQVVDVGPFTLTLERVEITLQPKAQYNDADFDKFAVVAFGTATSKLKKPTAVVLDPALVMLENGRQFKARMQFGDEAQPPSTLAPGLTGVPVRITAEIPATWRPTGLLQVGVWQQRYGRQSEEMADSRKNWGKTQTALLFWCPVTRMPDQTN</sequence>
<protein>
    <submittedName>
        <fullName evidence="3">Uncharacterized protein</fullName>
    </submittedName>
</protein>
<dbReference type="RefSeq" id="WP_094404240.1">
    <property type="nucleotide sequence ID" value="NZ_NMVO01000001.1"/>
</dbReference>
<dbReference type="OrthoDB" id="9951588at2"/>
<feature type="transmembrane region" description="Helical" evidence="2">
    <location>
        <begin position="42"/>
        <end position="63"/>
    </location>
</feature>
<dbReference type="Proteomes" id="UP000215896">
    <property type="component" value="Unassembled WGS sequence"/>
</dbReference>
<evidence type="ECO:0000256" key="1">
    <source>
        <dbReference type="SAM" id="MobiDB-lite"/>
    </source>
</evidence>
<feature type="region of interest" description="Disordered" evidence="1">
    <location>
        <begin position="1"/>
        <end position="32"/>
    </location>
</feature>
<accession>A0A255GNH9</accession>
<evidence type="ECO:0000256" key="2">
    <source>
        <dbReference type="SAM" id="Phobius"/>
    </source>
</evidence>
<keyword evidence="2" id="KW-1133">Transmembrane helix</keyword>
<organism evidence="3 4">
    <name type="scientific">Enemella evansiae</name>
    <dbReference type="NCBI Taxonomy" id="2016499"/>
    <lineage>
        <taxon>Bacteria</taxon>
        <taxon>Bacillati</taxon>
        <taxon>Actinomycetota</taxon>
        <taxon>Actinomycetes</taxon>
        <taxon>Propionibacteriales</taxon>
        <taxon>Propionibacteriaceae</taxon>
        <taxon>Enemella</taxon>
    </lineage>
</organism>
<dbReference type="AlphaFoldDB" id="A0A255GNH9"/>
<feature type="compositionally biased region" description="Pro residues" evidence="1">
    <location>
        <begin position="1"/>
        <end position="12"/>
    </location>
</feature>
<name>A0A255GNH9_9ACTN</name>
<gene>
    <name evidence="3" type="ORF">CGZ94_00130</name>
</gene>
<keyword evidence="2" id="KW-0812">Transmembrane</keyword>
<evidence type="ECO:0000313" key="3">
    <source>
        <dbReference type="EMBL" id="OYO17359.1"/>
    </source>
</evidence>
<dbReference type="EMBL" id="NMVO01000001">
    <property type="protein sequence ID" value="OYO17359.1"/>
    <property type="molecule type" value="Genomic_DNA"/>
</dbReference>
<keyword evidence="2" id="KW-0472">Membrane</keyword>